<feature type="compositionally biased region" description="Basic residues" evidence="1">
    <location>
        <begin position="69"/>
        <end position="94"/>
    </location>
</feature>
<feature type="region of interest" description="Disordered" evidence="1">
    <location>
        <begin position="1"/>
        <end position="56"/>
    </location>
</feature>
<feature type="compositionally biased region" description="Basic residues" evidence="1">
    <location>
        <begin position="182"/>
        <end position="191"/>
    </location>
</feature>
<feature type="compositionally biased region" description="Basic residues" evidence="1">
    <location>
        <begin position="38"/>
        <end position="51"/>
    </location>
</feature>
<proteinExistence type="predicted"/>
<evidence type="ECO:0000313" key="2">
    <source>
        <dbReference type="EMBL" id="EET05745.1"/>
    </source>
</evidence>
<dbReference type="HOGENOM" id="CLU_1375944_0_0_4"/>
<reference evidence="2" key="1">
    <citation type="submission" date="2009-05" db="EMBL/GenBank/DDBJ databases">
        <authorList>
            <person name="Harkins D.M."/>
            <person name="DeShazer D."/>
            <person name="Woods D.E."/>
            <person name="Brinkac L.M."/>
            <person name="Brown K.A."/>
            <person name="Hung G.C."/>
            <person name="Tuanyok A."/>
            <person name="Zhang B."/>
            <person name="Nierman W.C."/>
        </authorList>
    </citation>
    <scope>NUCLEOTIDE SEQUENCE [LARGE SCALE GENOMIC DNA]</scope>
    <source>
        <strain evidence="2">1710a</strain>
    </source>
</reference>
<dbReference type="AlphaFoldDB" id="A0A0E1VXR3"/>
<feature type="region of interest" description="Disordered" evidence="1">
    <location>
        <begin position="169"/>
        <end position="191"/>
    </location>
</feature>
<dbReference type="EMBL" id="CM000833">
    <property type="protein sequence ID" value="EET05745.1"/>
    <property type="molecule type" value="Genomic_DNA"/>
</dbReference>
<dbReference type="Proteomes" id="UP000001812">
    <property type="component" value="Chromosome II"/>
</dbReference>
<dbReference type="RefSeq" id="WP_004528101.1">
    <property type="nucleotide sequence ID" value="NZ_CM000833.1"/>
</dbReference>
<feature type="compositionally biased region" description="Polar residues" evidence="1">
    <location>
        <begin position="171"/>
        <end position="181"/>
    </location>
</feature>
<protein>
    <submittedName>
        <fullName evidence="2">Uncharacterized protein</fullName>
    </submittedName>
</protein>
<name>A0A0E1VXR3_BURPE</name>
<feature type="compositionally biased region" description="Low complexity" evidence="1">
    <location>
        <begin position="135"/>
        <end position="151"/>
    </location>
</feature>
<organism evidence="2">
    <name type="scientific">Burkholderia pseudomallei 1710a</name>
    <dbReference type="NCBI Taxonomy" id="320371"/>
    <lineage>
        <taxon>Bacteria</taxon>
        <taxon>Pseudomonadati</taxon>
        <taxon>Pseudomonadota</taxon>
        <taxon>Betaproteobacteria</taxon>
        <taxon>Burkholderiales</taxon>
        <taxon>Burkholderiaceae</taxon>
        <taxon>Burkholderia</taxon>
        <taxon>pseudomallei group</taxon>
    </lineage>
</organism>
<accession>A0A0E1VXR3</accession>
<sequence>MDTTTQDGNRPPFDAPRGGRGDGDKNDDTRLPDCNERARRRAGVAAKRTRRALNGAASRTGLDAECRVRPKNARRRTSVSKATRAVHWRARRRAVVPIRAAQPKGGRGGARASAHPPMRPMRTRAQIPRADREPGLSGLSGLSGSSGASGASGVANFDPIFFFYHRLRSHGSPQQASPTQARRTKRDRAAA</sequence>
<gene>
    <name evidence="2" type="ORF">BURPS1710A_A0275</name>
</gene>
<feature type="compositionally biased region" description="Basic and acidic residues" evidence="1">
    <location>
        <begin position="17"/>
        <end position="37"/>
    </location>
</feature>
<feature type="region of interest" description="Disordered" evidence="1">
    <location>
        <begin position="69"/>
        <end position="151"/>
    </location>
</feature>
<evidence type="ECO:0000256" key="1">
    <source>
        <dbReference type="SAM" id="MobiDB-lite"/>
    </source>
</evidence>